<comment type="caution">
    <text evidence="2">The sequence shown here is derived from an EMBL/GenBank/DDBJ whole genome shotgun (WGS) entry which is preliminary data.</text>
</comment>
<keyword evidence="1" id="KW-0812">Transmembrane</keyword>
<dbReference type="RefSeq" id="WP_044630829.1">
    <property type="nucleotide sequence ID" value="NZ_BGZH01000001.1"/>
</dbReference>
<keyword evidence="1" id="KW-0472">Membrane</keyword>
<evidence type="ECO:0000256" key="1">
    <source>
        <dbReference type="SAM" id="Phobius"/>
    </source>
</evidence>
<dbReference type="AlphaFoldDB" id="A0A5M3PL31"/>
<dbReference type="EMBL" id="BGZH01000001">
    <property type="protein sequence ID" value="GBO83456.1"/>
    <property type="molecule type" value="Genomic_DNA"/>
</dbReference>
<proteinExistence type="predicted"/>
<feature type="transmembrane region" description="Helical" evidence="1">
    <location>
        <begin position="181"/>
        <end position="206"/>
    </location>
</feature>
<keyword evidence="1" id="KW-1133">Transmembrane helix</keyword>
<organism evidence="2 3">
    <name type="scientific">Marinobacter salsuginis</name>
    <dbReference type="NCBI Taxonomy" id="418719"/>
    <lineage>
        <taxon>Bacteria</taxon>
        <taxon>Pseudomonadati</taxon>
        <taxon>Pseudomonadota</taxon>
        <taxon>Gammaproteobacteria</taxon>
        <taxon>Pseudomonadales</taxon>
        <taxon>Marinobacteraceae</taxon>
        <taxon>Marinobacter</taxon>
    </lineage>
</organism>
<protein>
    <submittedName>
        <fullName evidence="2">Uncharacterized protein</fullName>
    </submittedName>
</protein>
<reference evidence="2 3" key="1">
    <citation type="journal article" date="2019" name="J. Gen. Appl. Microbiol.">
        <title>Aerobic degradation of cis-dichloroethene by the marine bacterium Marinobacter salsuginis strain 5N-3.</title>
        <authorList>
            <person name="Inoue Y."/>
            <person name="Fukunaga Y."/>
            <person name="Katsumata H."/>
            <person name="Ohji S."/>
            <person name="Hosoyama A."/>
            <person name="Mori K."/>
            <person name="Ando K."/>
        </authorList>
    </citation>
    <scope>NUCLEOTIDE SEQUENCE [LARGE SCALE GENOMIC DNA]</scope>
    <source>
        <strain evidence="2 3">5N-3</strain>
    </source>
</reference>
<evidence type="ECO:0000313" key="3">
    <source>
        <dbReference type="Proteomes" id="UP000340077"/>
    </source>
</evidence>
<keyword evidence="3" id="KW-1185">Reference proteome</keyword>
<sequence>MLEILKTKLQAIDSESESTARTEIDAYYQSAKYDGNRFVVPSFQKVSAVWLKLIADKEKLSKDELAKVLSHQNSEISSKEIAELNGLISELFDDSRYLDRLSGFSEGIGRKAASYGIQFDPSVYRFDLHESAYRVGVKNSLRKARRVLTAEVSLHSLPSTPESVKRIKVWLSFMRARPWQFLIFAFALLGFALLSSIGLPDILGWLSESPKP</sequence>
<accession>A0A5M3PL31</accession>
<gene>
    <name evidence="2" type="ORF">MS5N3_09070</name>
</gene>
<evidence type="ECO:0000313" key="2">
    <source>
        <dbReference type="EMBL" id="GBO83456.1"/>
    </source>
</evidence>
<name>A0A5M3PL31_9GAMM</name>
<dbReference type="Proteomes" id="UP000340077">
    <property type="component" value="Unassembled WGS sequence"/>
</dbReference>